<reference evidence="1 2" key="1">
    <citation type="journal article" date="2012" name="BMC Genomics">
        <title>Comparative genomics of the white-rot fungi, Phanerochaete carnosa and P. chrysosporium, to elucidate the genetic basis of the distinct wood types they colonize.</title>
        <authorList>
            <person name="Suzuki H."/>
            <person name="MacDonald J."/>
            <person name="Syed K."/>
            <person name="Salamov A."/>
            <person name="Hori C."/>
            <person name="Aerts A."/>
            <person name="Henrissat B."/>
            <person name="Wiebenga A."/>
            <person name="vanKuyk P.A."/>
            <person name="Barry K."/>
            <person name="Lindquist E."/>
            <person name="LaButti K."/>
            <person name="Lapidus A."/>
            <person name="Lucas S."/>
            <person name="Coutinho P."/>
            <person name="Gong Y."/>
            <person name="Samejima M."/>
            <person name="Mahadevan R."/>
            <person name="Abou-Zaid M."/>
            <person name="de Vries R.P."/>
            <person name="Igarashi K."/>
            <person name="Yadav J.S."/>
            <person name="Grigoriev I.V."/>
            <person name="Master E.R."/>
        </authorList>
    </citation>
    <scope>NUCLEOTIDE SEQUENCE [LARGE SCALE GENOMIC DNA]</scope>
    <source>
        <strain evidence="1 2">HHB-10118-sp</strain>
    </source>
</reference>
<evidence type="ECO:0000313" key="2">
    <source>
        <dbReference type="Proteomes" id="UP000008370"/>
    </source>
</evidence>
<dbReference type="Proteomes" id="UP000008370">
    <property type="component" value="Unassembled WGS sequence"/>
</dbReference>
<dbReference type="EMBL" id="JH930468">
    <property type="protein sequence ID" value="EKM61704.1"/>
    <property type="molecule type" value="Genomic_DNA"/>
</dbReference>
<dbReference type="AlphaFoldDB" id="K5WR17"/>
<sequence length="68" mass="7824">MSFKVHQSVLGLHSAVFLELFDTLDKWSQQLEDGCPIIQVTDHGPDLARLLLIIYGSDRCVIYCKEWM</sequence>
<organism evidence="1 2">
    <name type="scientific">Phanerochaete carnosa (strain HHB-10118-sp)</name>
    <name type="common">White-rot fungus</name>
    <name type="synonym">Peniophora carnosa</name>
    <dbReference type="NCBI Taxonomy" id="650164"/>
    <lineage>
        <taxon>Eukaryota</taxon>
        <taxon>Fungi</taxon>
        <taxon>Dikarya</taxon>
        <taxon>Basidiomycota</taxon>
        <taxon>Agaricomycotina</taxon>
        <taxon>Agaricomycetes</taxon>
        <taxon>Polyporales</taxon>
        <taxon>Phanerochaetaceae</taxon>
        <taxon>Phanerochaete</taxon>
    </lineage>
</organism>
<gene>
    <name evidence="1" type="ORF">PHACADRAFT_248478</name>
</gene>
<dbReference type="RefSeq" id="XP_007391107.1">
    <property type="nucleotide sequence ID" value="XM_007391045.1"/>
</dbReference>
<dbReference type="GeneID" id="18914369"/>
<keyword evidence="2" id="KW-1185">Reference proteome</keyword>
<name>K5WR17_PHACS</name>
<evidence type="ECO:0008006" key="3">
    <source>
        <dbReference type="Google" id="ProtNLM"/>
    </source>
</evidence>
<protein>
    <recommendedName>
        <fullName evidence="3">BTB domain-containing protein</fullName>
    </recommendedName>
</protein>
<dbReference type="HOGENOM" id="CLU_2801030_0_0_1"/>
<accession>K5WR17</accession>
<evidence type="ECO:0000313" key="1">
    <source>
        <dbReference type="EMBL" id="EKM61704.1"/>
    </source>
</evidence>
<dbReference type="KEGG" id="pco:PHACADRAFT_248478"/>
<dbReference type="OrthoDB" id="3027208at2759"/>
<feature type="non-terminal residue" evidence="1">
    <location>
        <position position="68"/>
    </location>
</feature>
<dbReference type="InParanoid" id="K5WR17"/>
<proteinExistence type="predicted"/>